<organism evidence="2 3">
    <name type="scientific">Methylacidimicrobium tartarophylax</name>
    <dbReference type="NCBI Taxonomy" id="1041768"/>
    <lineage>
        <taxon>Bacteria</taxon>
        <taxon>Pseudomonadati</taxon>
        <taxon>Verrucomicrobiota</taxon>
        <taxon>Methylacidimicrobium</taxon>
    </lineage>
</organism>
<accession>A0A5E6MJU9</accession>
<proteinExistence type="predicted"/>
<dbReference type="AlphaFoldDB" id="A0A5E6MJU9"/>
<protein>
    <submittedName>
        <fullName evidence="2">Partial Ferrous-iron efflux pump FieF</fullName>
    </submittedName>
</protein>
<sequence length="78" mass="8644">AEVRRLRSRRAGRTVFIEFALVVPGSLPVREAHQLCDRMEEAVQRTVPQASVTVHVEPAEKGEEARMADAVRPLGPRG</sequence>
<gene>
    <name evidence="2" type="primary">fieF</name>
    <name evidence="2" type="ORF">MAMT_00793</name>
</gene>
<dbReference type="Proteomes" id="UP000334923">
    <property type="component" value="Unassembled WGS sequence"/>
</dbReference>
<dbReference type="EMBL" id="CABFVA020000030">
    <property type="protein sequence ID" value="VVM05793.1"/>
    <property type="molecule type" value="Genomic_DNA"/>
</dbReference>
<evidence type="ECO:0000259" key="1">
    <source>
        <dbReference type="Pfam" id="PF16916"/>
    </source>
</evidence>
<dbReference type="InterPro" id="IPR036837">
    <property type="entry name" value="Cation_efflux_CTD_sf"/>
</dbReference>
<evidence type="ECO:0000313" key="3">
    <source>
        <dbReference type="Proteomes" id="UP000334923"/>
    </source>
</evidence>
<dbReference type="SUPFAM" id="SSF160240">
    <property type="entry name" value="Cation efflux protein cytoplasmic domain-like"/>
    <property type="match status" value="1"/>
</dbReference>
<feature type="domain" description="Cation efflux protein cytoplasmic" evidence="1">
    <location>
        <begin position="2"/>
        <end position="58"/>
    </location>
</feature>
<dbReference type="Gene3D" id="3.30.70.1350">
    <property type="entry name" value="Cation efflux protein, cytoplasmic domain"/>
    <property type="match status" value="1"/>
</dbReference>
<feature type="non-terminal residue" evidence="2">
    <location>
        <position position="1"/>
    </location>
</feature>
<dbReference type="Pfam" id="PF16916">
    <property type="entry name" value="ZT_dimer"/>
    <property type="match status" value="1"/>
</dbReference>
<reference evidence="2 3" key="1">
    <citation type="submission" date="2019-09" db="EMBL/GenBank/DDBJ databases">
        <authorList>
            <person name="Cremers G."/>
        </authorList>
    </citation>
    <scope>NUCLEOTIDE SEQUENCE [LARGE SCALE GENOMIC DNA]</scope>
    <source>
        <strain evidence="2">4A</strain>
    </source>
</reference>
<evidence type="ECO:0000313" key="2">
    <source>
        <dbReference type="EMBL" id="VVM05793.1"/>
    </source>
</evidence>
<dbReference type="InterPro" id="IPR027470">
    <property type="entry name" value="Cation_efflux_CTD"/>
</dbReference>
<keyword evidence="3" id="KW-1185">Reference proteome</keyword>
<name>A0A5E6MJU9_9BACT</name>
<dbReference type="RefSeq" id="WP_281289097.1">
    <property type="nucleotide sequence ID" value="NZ_CABFVA020000030.1"/>
</dbReference>